<dbReference type="EMBL" id="BQKI01000080">
    <property type="protein sequence ID" value="GJN28582.1"/>
    <property type="molecule type" value="Genomic_DNA"/>
</dbReference>
<dbReference type="SUPFAM" id="SSF52058">
    <property type="entry name" value="L domain-like"/>
    <property type="match status" value="1"/>
</dbReference>
<reference evidence="3" key="1">
    <citation type="journal article" date="2018" name="DNA Res.">
        <title>Multiple hybrid de novo genome assembly of finger millet, an orphan allotetraploid crop.</title>
        <authorList>
            <person name="Hatakeyama M."/>
            <person name="Aluri S."/>
            <person name="Balachadran M.T."/>
            <person name="Sivarajan S.R."/>
            <person name="Patrignani A."/>
            <person name="Gruter S."/>
            <person name="Poveda L."/>
            <person name="Shimizu-Inatsugi R."/>
            <person name="Baeten J."/>
            <person name="Francoijs K.J."/>
            <person name="Nataraja K.N."/>
            <person name="Reddy Y.A.N."/>
            <person name="Phadnis S."/>
            <person name="Ravikumar R.L."/>
            <person name="Schlapbach R."/>
            <person name="Sreeman S.M."/>
            <person name="Shimizu K.K."/>
        </authorList>
    </citation>
    <scope>NUCLEOTIDE SEQUENCE</scope>
</reference>
<reference evidence="3" key="2">
    <citation type="submission" date="2021-12" db="EMBL/GenBank/DDBJ databases">
        <title>Resequencing data analysis of finger millet.</title>
        <authorList>
            <person name="Hatakeyama M."/>
            <person name="Aluri S."/>
            <person name="Balachadran M.T."/>
            <person name="Sivarajan S.R."/>
            <person name="Poveda L."/>
            <person name="Shimizu-Inatsugi R."/>
            <person name="Schlapbach R."/>
            <person name="Sreeman S.M."/>
            <person name="Shimizu K.K."/>
        </authorList>
    </citation>
    <scope>NUCLEOTIDE SEQUENCE</scope>
</reference>
<dbReference type="InterPro" id="IPR050905">
    <property type="entry name" value="Plant_NBS-LRR"/>
</dbReference>
<dbReference type="Pfam" id="PF23247">
    <property type="entry name" value="LRR_RPS2"/>
    <property type="match status" value="1"/>
</dbReference>
<evidence type="ECO:0000313" key="3">
    <source>
        <dbReference type="EMBL" id="GJN28633.1"/>
    </source>
</evidence>
<dbReference type="AlphaFoldDB" id="A0AAV5EZ07"/>
<evidence type="ECO:0000313" key="4">
    <source>
        <dbReference type="Proteomes" id="UP001054889"/>
    </source>
</evidence>
<dbReference type="InterPro" id="IPR057135">
    <property type="entry name" value="At4g27190-like_LRR"/>
</dbReference>
<comment type="caution">
    <text evidence="3">The sequence shown here is derived from an EMBL/GenBank/DDBJ whole genome shotgun (WGS) entry which is preliminary data.</text>
</comment>
<name>A0AAV5EZ07_ELECO</name>
<dbReference type="EMBL" id="BQKI01000080">
    <property type="protein sequence ID" value="GJN28633.1"/>
    <property type="molecule type" value="Genomic_DNA"/>
</dbReference>
<proteinExistence type="predicted"/>
<dbReference type="Proteomes" id="UP001054889">
    <property type="component" value="Unassembled WGS sequence"/>
</dbReference>
<organism evidence="3 4">
    <name type="scientific">Eleusine coracana subsp. coracana</name>
    <dbReference type="NCBI Taxonomy" id="191504"/>
    <lineage>
        <taxon>Eukaryota</taxon>
        <taxon>Viridiplantae</taxon>
        <taxon>Streptophyta</taxon>
        <taxon>Embryophyta</taxon>
        <taxon>Tracheophyta</taxon>
        <taxon>Spermatophyta</taxon>
        <taxon>Magnoliopsida</taxon>
        <taxon>Liliopsida</taxon>
        <taxon>Poales</taxon>
        <taxon>Poaceae</taxon>
        <taxon>PACMAD clade</taxon>
        <taxon>Chloridoideae</taxon>
        <taxon>Cynodonteae</taxon>
        <taxon>Eleusininae</taxon>
        <taxon>Eleusine</taxon>
    </lineage>
</organism>
<dbReference type="Gene3D" id="3.80.10.10">
    <property type="entry name" value="Ribonuclease Inhibitor"/>
    <property type="match status" value="2"/>
</dbReference>
<keyword evidence="4" id="KW-1185">Reference proteome</keyword>
<dbReference type="PANTHER" id="PTHR33463:SF34">
    <property type="entry name" value="DISEASE RESISTANCE PROTEIN RPS2"/>
    <property type="match status" value="1"/>
</dbReference>
<evidence type="ECO:0000259" key="1">
    <source>
        <dbReference type="Pfam" id="PF23247"/>
    </source>
</evidence>
<protein>
    <recommendedName>
        <fullName evidence="1">Disease resistance protein At4g27190-like leucine-rich repeats domain-containing protein</fullName>
    </recommendedName>
</protein>
<sequence>MSNDFTTDYDLATHVSNYCICDGIIHLQQGDIGTDDGVDKLWLSCGALQREMRLDADQLQNPYFPSPVEKSLLKRMAYWTSPTYGFVMIPDPDEQIPKGMFQQFDKLCVLKLSACKFSFTSPPFLCCHNLRFLWLDHCQEGDSTAEVMEEDARQFLQRLWVLDVRYSNGAFLSQEMMNFMTHLKELNVIGEEDTFDTDLLQGQQLCNIRKLRFTKSHVYEVTTRVSGMNKLELFEFSENTSVRWLYVESCNSLESVIIYGSTELLEIALTGCIKVKNLFLSGSFPELVAIAIAGAVVEILDLRAVTAPKLESLFLPDCEKLCAIRWPSPADGKRNIYLSKLMIDTKQKEGTAIDTNSPPSVSYYWNMFKKKINFDYHISVRDARILQSLKPVKDNFSSKAAHVEISTISSPTGSFTDVASTKDGRMRSSCGQRVQVKLKQPKDTAMYTDVVVTLKDTSTQQQQEAANEGDSSGAPGIMRTCPPPPEVLSEGCYIHIEDPSSRTKSQTASITLPGFICDCAKILHVHDCLHIASILSVPIASATWNKLQWCRVEQCPNLECVFSQLGGPEGNNNDTDMFKKLTTTWVSHLLKARYIWKWSSTSPIVPQVDTCENLTLLHIDCCPRLIQVTSWPPPMGTKELDRLEFLEILWCCDLSVAFHFYDTSNMLEWYLLKLIKHVHLHELPKLRNICNIGVTVMMPELKTIKIKGCWSLRRLPVVRKNVVECDCEKEWWDRLEWESVKHARHYKPIHPRHYKKTMLRGSILR</sequence>
<feature type="domain" description="Disease resistance protein At4g27190-like leucine-rich repeats" evidence="1">
    <location>
        <begin position="609"/>
        <end position="715"/>
    </location>
</feature>
<gene>
    <name evidence="3" type="primary">gb16781</name>
    <name evidence="2" type="synonym">gb16724</name>
    <name evidence="2" type="ORF">PR202_gb16724</name>
    <name evidence="3" type="ORF">PR202_gb16781</name>
</gene>
<dbReference type="PANTHER" id="PTHR33463">
    <property type="entry name" value="NB-ARC DOMAIN-CONTAINING PROTEIN-RELATED"/>
    <property type="match status" value="1"/>
</dbReference>
<dbReference type="InterPro" id="IPR032675">
    <property type="entry name" value="LRR_dom_sf"/>
</dbReference>
<evidence type="ECO:0000313" key="2">
    <source>
        <dbReference type="EMBL" id="GJN28582.1"/>
    </source>
</evidence>
<accession>A0AAV5EZ07</accession>